<feature type="domain" description="Zinc knuckle CX2CX4HX4C" evidence="2">
    <location>
        <begin position="113"/>
        <end position="158"/>
    </location>
</feature>
<proteinExistence type="predicted"/>
<evidence type="ECO:0000256" key="1">
    <source>
        <dbReference type="SAM" id="MobiDB-lite"/>
    </source>
</evidence>
<dbReference type="InterPro" id="IPR040256">
    <property type="entry name" value="At4g02000-like"/>
</dbReference>
<dbReference type="AlphaFoldDB" id="A0AAW2BT18"/>
<accession>A0AAW2BT18</accession>
<gene>
    <name evidence="3" type="ORF">SO802_029062</name>
</gene>
<dbReference type="PANTHER" id="PTHR31286:SF178">
    <property type="entry name" value="DUF4283 DOMAIN-CONTAINING PROTEIN"/>
    <property type="match status" value="1"/>
</dbReference>
<dbReference type="Proteomes" id="UP001459277">
    <property type="component" value="Unassembled WGS sequence"/>
</dbReference>
<sequence>MGSDLRIVKVGNNILHFKFGSSCQLERVEKGGPWNFQNSLLLICRWRKGLTATNITFTHAPFWIQVWGFPFEYMSKEAGKDIGSKLGKVIEVNKRLLQAEQAKFMRIRVAISIDKPLRRGRNITNADGELCWLTFRYERLPTFCYICDLIGHDDKHCHVSQSDGLKERQYGEWLKAGGVVKSGGEKGKTNGSRNSDPVENDGTRFKSQSTTEVFGSSAQTGENGSELFKEKDDAMSAAKFKTCGPSKEDLEVCSPLKPKMEVNNNNQAKEKGLSPDADKKATGKGRLKKIAREKNKAQEVDMINQSPEVGKKRLGNIEVLTRAEGND</sequence>
<feature type="region of interest" description="Disordered" evidence="1">
    <location>
        <begin position="181"/>
        <end position="225"/>
    </location>
</feature>
<feature type="compositionally biased region" description="Basic and acidic residues" evidence="1">
    <location>
        <begin position="268"/>
        <end position="281"/>
    </location>
</feature>
<reference evidence="3 4" key="1">
    <citation type="submission" date="2024-01" db="EMBL/GenBank/DDBJ databases">
        <title>A telomere-to-telomere, gap-free genome of sweet tea (Lithocarpus litseifolius).</title>
        <authorList>
            <person name="Zhou J."/>
        </authorList>
    </citation>
    <scope>NUCLEOTIDE SEQUENCE [LARGE SCALE GENOMIC DNA]</scope>
    <source>
        <strain evidence="3">Zhou-2022a</strain>
        <tissue evidence="3">Leaf</tissue>
    </source>
</reference>
<dbReference type="InterPro" id="IPR025836">
    <property type="entry name" value="Zn_knuckle_CX2CX4HX4C"/>
</dbReference>
<comment type="caution">
    <text evidence="3">The sequence shown here is derived from an EMBL/GenBank/DDBJ whole genome shotgun (WGS) entry which is preliminary data.</text>
</comment>
<dbReference type="PANTHER" id="PTHR31286">
    <property type="entry name" value="GLYCINE-RICH CELL WALL STRUCTURAL PROTEIN 1.8-LIKE"/>
    <property type="match status" value="1"/>
</dbReference>
<evidence type="ECO:0000313" key="4">
    <source>
        <dbReference type="Proteomes" id="UP001459277"/>
    </source>
</evidence>
<dbReference type="EMBL" id="JAZDWU010000010">
    <property type="protein sequence ID" value="KAK9988823.1"/>
    <property type="molecule type" value="Genomic_DNA"/>
</dbReference>
<keyword evidence="4" id="KW-1185">Reference proteome</keyword>
<feature type="region of interest" description="Disordered" evidence="1">
    <location>
        <begin position="259"/>
        <end position="285"/>
    </location>
</feature>
<feature type="compositionally biased region" description="Polar residues" evidence="1">
    <location>
        <begin position="205"/>
        <end position="223"/>
    </location>
</feature>
<protein>
    <recommendedName>
        <fullName evidence="2">Zinc knuckle CX2CX4HX4C domain-containing protein</fullName>
    </recommendedName>
</protein>
<organism evidence="3 4">
    <name type="scientific">Lithocarpus litseifolius</name>
    <dbReference type="NCBI Taxonomy" id="425828"/>
    <lineage>
        <taxon>Eukaryota</taxon>
        <taxon>Viridiplantae</taxon>
        <taxon>Streptophyta</taxon>
        <taxon>Embryophyta</taxon>
        <taxon>Tracheophyta</taxon>
        <taxon>Spermatophyta</taxon>
        <taxon>Magnoliopsida</taxon>
        <taxon>eudicotyledons</taxon>
        <taxon>Gunneridae</taxon>
        <taxon>Pentapetalae</taxon>
        <taxon>rosids</taxon>
        <taxon>fabids</taxon>
        <taxon>Fagales</taxon>
        <taxon>Fagaceae</taxon>
        <taxon>Lithocarpus</taxon>
    </lineage>
</organism>
<evidence type="ECO:0000313" key="3">
    <source>
        <dbReference type="EMBL" id="KAK9988823.1"/>
    </source>
</evidence>
<name>A0AAW2BT18_9ROSI</name>
<dbReference type="Pfam" id="PF14392">
    <property type="entry name" value="zf-CCHC_4"/>
    <property type="match status" value="1"/>
</dbReference>
<evidence type="ECO:0000259" key="2">
    <source>
        <dbReference type="Pfam" id="PF14392"/>
    </source>
</evidence>